<evidence type="ECO:0000313" key="1">
    <source>
        <dbReference type="EMBL" id="OTP74903.1"/>
    </source>
</evidence>
<accession>A0A242MUA2</accession>
<dbReference type="EMBL" id="NBTZ01000057">
    <property type="protein sequence ID" value="OTP74903.1"/>
    <property type="molecule type" value="Genomic_DNA"/>
</dbReference>
<organism evidence="1 2">
    <name type="scientific">Caballeronia sordidicola</name>
    <name type="common">Burkholderia sordidicola</name>
    <dbReference type="NCBI Taxonomy" id="196367"/>
    <lineage>
        <taxon>Bacteria</taxon>
        <taxon>Pseudomonadati</taxon>
        <taxon>Pseudomonadota</taxon>
        <taxon>Betaproteobacteria</taxon>
        <taxon>Burkholderiales</taxon>
        <taxon>Burkholderiaceae</taxon>
        <taxon>Caballeronia</taxon>
    </lineage>
</organism>
<dbReference type="AlphaFoldDB" id="A0A242MUA2"/>
<proteinExistence type="predicted"/>
<reference evidence="1 2" key="1">
    <citation type="submission" date="2017-03" db="EMBL/GenBank/DDBJ databases">
        <title>Genome analysis of strain PAMC 26577.</title>
        <authorList>
            <person name="Oh H.-M."/>
            <person name="Yang J.-A."/>
        </authorList>
    </citation>
    <scope>NUCLEOTIDE SEQUENCE [LARGE SCALE GENOMIC DNA]</scope>
    <source>
        <strain evidence="1 2">PAMC 26577</strain>
    </source>
</reference>
<sequence length="53" mass="6247">MEVFVVWCARQFKREVIDDQQRHTHELLTLALVHSYGKVSPNHARSRRHPPVA</sequence>
<evidence type="ECO:0000313" key="2">
    <source>
        <dbReference type="Proteomes" id="UP000195221"/>
    </source>
</evidence>
<name>A0A242MUA2_CABSO</name>
<protein>
    <submittedName>
        <fullName evidence="1">Uncharacterized protein</fullName>
    </submittedName>
</protein>
<dbReference type="Proteomes" id="UP000195221">
    <property type="component" value="Unassembled WGS sequence"/>
</dbReference>
<gene>
    <name evidence="1" type="ORF">PAMC26577_14380</name>
</gene>
<comment type="caution">
    <text evidence="1">The sequence shown here is derived from an EMBL/GenBank/DDBJ whole genome shotgun (WGS) entry which is preliminary data.</text>
</comment>